<protein>
    <submittedName>
        <fullName evidence="1">Nicotinate-nucleotide adenylyltransferase</fullName>
    </submittedName>
</protein>
<name>A0A0C1RSN0_9BACT</name>
<dbReference type="EMBL" id="JQNX01000008">
    <property type="protein sequence ID" value="KIE57946.1"/>
    <property type="molecule type" value="Genomic_DNA"/>
</dbReference>
<keyword evidence="1" id="KW-0808">Transferase</keyword>
<reference evidence="2" key="2">
    <citation type="journal article" date="2019" name="BMC Genomics">
        <title>Complete genome sequence analysis of the thermoacidophilic verrucomicrobial methanotroph 'Candidatus Methylacidiphilum kamchatkense' strain Kam1 and comparison with its closest relatives.</title>
        <authorList>
            <person name="Kruse T."/>
            <person name="Ratnadevi C.M."/>
            <person name="Erikstad H.A."/>
            <person name="Birkeland N.K."/>
        </authorList>
    </citation>
    <scope>NUCLEOTIDE SEQUENCE</scope>
    <source>
        <strain evidence="2">Kam1</strain>
    </source>
</reference>
<dbReference type="OrthoDB" id="179386at2"/>
<dbReference type="EMBL" id="CP037899">
    <property type="protein sequence ID" value="QDQ42377.1"/>
    <property type="molecule type" value="Genomic_DNA"/>
</dbReference>
<dbReference type="GO" id="GO:0016779">
    <property type="term" value="F:nucleotidyltransferase activity"/>
    <property type="evidence" value="ECO:0007669"/>
    <property type="project" value="UniProtKB-KW"/>
</dbReference>
<organism evidence="2 4">
    <name type="scientific">Methylacidiphilum kamchatkense Kam1</name>
    <dbReference type="NCBI Taxonomy" id="1202785"/>
    <lineage>
        <taxon>Bacteria</taxon>
        <taxon>Pseudomonadati</taxon>
        <taxon>Verrucomicrobiota</taxon>
        <taxon>Methylacidiphilae</taxon>
        <taxon>Methylacidiphilales</taxon>
        <taxon>Methylacidiphilaceae</taxon>
        <taxon>Methylacidiphilum (ex Ratnadevi et al. 2023)</taxon>
    </lineage>
</organism>
<evidence type="ECO:0000313" key="1">
    <source>
        <dbReference type="EMBL" id="KIE57946.1"/>
    </source>
</evidence>
<evidence type="ECO:0000313" key="3">
    <source>
        <dbReference type="Proteomes" id="UP000031594"/>
    </source>
</evidence>
<sequence length="475" mass="54712">MDKTTLTTHQKALQINLDSQKYGTFAEIGGGQEVVRWFFKVGGAAGTVAKSISAYDMTVSDAIYGPTERYVCQERLSRMLDHEYDLLIDRLEVKRGKNTQFFVFADTVTIQGYQQRMDCHGWMGIRFQDNPMGKWNDVIIHVRFLEQERLQQQETLGILGVNLIYGAFYYNQDLVLLIESLMDNIAPGKIEVDLIDTAGHLFEKIDLRLLNLQLLVSGLTPVILFTPNGKAVQPSDLLYKKAILIERGRFEPVTNLNMEMMEVARAKFLQEPEIADVPKLEIMEITTRNLLTEMGTIDKDNFIQRIELLCALKQHVLISNYAEFYEISTYLNRFTKNLIGLVLGIPLLQELFNEKYYSYVEGGILEAMGRLFKKKIKLYVYPTYDPQTSKLITAENLEIKGSIKHIYNYLLESNHLVPLHPINPPLKSFSPKEVTEYIKSGDPRWKELVPIRAVEIIREKRYFGYKELEEASSNH</sequence>
<dbReference type="AlphaFoldDB" id="A0A0C1RSN0"/>
<gene>
    <name evidence="1" type="ORF">A946_09850</name>
    <name evidence="2" type="ORF">kam1_1149</name>
</gene>
<proteinExistence type="predicted"/>
<dbReference type="Proteomes" id="UP000315925">
    <property type="component" value="Chromosome"/>
</dbReference>
<reference evidence="1 3" key="1">
    <citation type="submission" date="2014-08" db="EMBL/GenBank/DDBJ databases">
        <title>Methylacidiphilum kamchatkense strain Kam1 draft genome sequence.</title>
        <authorList>
            <person name="Birkeland N.-K."/>
            <person name="Erikstad H.A."/>
        </authorList>
    </citation>
    <scope>NUCLEOTIDE SEQUENCE [LARGE SCALE GENOMIC DNA]</scope>
    <source>
        <strain evidence="1 3">Kam1</strain>
    </source>
</reference>
<dbReference type="KEGG" id="mkc:kam1_1149"/>
<dbReference type="STRING" id="1202785.A946_09850"/>
<keyword evidence="1" id="KW-0548">Nucleotidyltransferase</keyword>
<evidence type="ECO:0000313" key="2">
    <source>
        <dbReference type="EMBL" id="QDQ42377.1"/>
    </source>
</evidence>
<dbReference type="RefSeq" id="WP_039722036.1">
    <property type="nucleotide sequence ID" value="NZ_CP037899.1"/>
</dbReference>
<evidence type="ECO:0000313" key="4">
    <source>
        <dbReference type="Proteomes" id="UP000315925"/>
    </source>
</evidence>
<dbReference type="Proteomes" id="UP000031594">
    <property type="component" value="Unassembled WGS sequence"/>
</dbReference>
<accession>A0A0C1RSN0</accession>
<reference evidence="4" key="3">
    <citation type="submission" date="2019-03" db="EMBL/GenBank/DDBJ databases">
        <title>Complete genome of Methylacidiphilum kamchatkense Kam1.</title>
        <authorList>
            <person name="Kruse T."/>
            <person name="Murarilal Ratnadevi C."/>
            <person name="Erikstad H.-A."/>
            <person name="Birkeland N.-K."/>
        </authorList>
    </citation>
    <scope>NUCLEOTIDE SEQUENCE [LARGE SCALE GENOMIC DNA]</scope>
    <source>
        <strain evidence="4">kam1</strain>
    </source>
</reference>
<keyword evidence="3" id="KW-1185">Reference proteome</keyword>